<dbReference type="AlphaFoldDB" id="A0A7W6BQT0"/>
<keyword evidence="3" id="KW-1185">Reference proteome</keyword>
<gene>
    <name evidence="2" type="ORF">GGR43_002791</name>
</gene>
<dbReference type="Proteomes" id="UP000571950">
    <property type="component" value="Unassembled WGS sequence"/>
</dbReference>
<dbReference type="PANTHER" id="PTHR46438">
    <property type="entry name" value="ALPHA/BETA-HYDROLASES SUPERFAMILY PROTEIN"/>
    <property type="match status" value="1"/>
</dbReference>
<accession>A0A7W6BQT0</accession>
<dbReference type="InterPro" id="IPR029058">
    <property type="entry name" value="AB_hydrolase_fold"/>
</dbReference>
<dbReference type="RefSeq" id="WP_188072566.1">
    <property type="nucleotide sequence ID" value="NZ_BSPS01000023.1"/>
</dbReference>
<reference evidence="2 3" key="1">
    <citation type="submission" date="2020-08" db="EMBL/GenBank/DDBJ databases">
        <title>Genomic Encyclopedia of Type Strains, Phase IV (KMG-IV): sequencing the most valuable type-strain genomes for metagenomic binning, comparative biology and taxonomic classification.</title>
        <authorList>
            <person name="Goeker M."/>
        </authorList>
    </citation>
    <scope>NUCLEOTIDE SEQUENCE [LARGE SCALE GENOMIC DNA]</scope>
    <source>
        <strain evidence="2 3">DSM 26189</strain>
    </source>
</reference>
<proteinExistence type="predicted"/>
<comment type="caution">
    <text evidence="2">The sequence shown here is derived from an EMBL/GenBank/DDBJ whole genome shotgun (WGS) entry which is preliminary data.</text>
</comment>
<dbReference type="SUPFAM" id="SSF53474">
    <property type="entry name" value="alpha/beta-Hydrolases"/>
    <property type="match status" value="1"/>
</dbReference>
<dbReference type="PRINTS" id="PR00111">
    <property type="entry name" value="ABHYDROLASE"/>
</dbReference>
<keyword evidence="2" id="KW-0378">Hydrolase</keyword>
<dbReference type="GO" id="GO:0018768">
    <property type="term" value="F:2-hydroxy-6-oxo-6-(2'-aminophenyl)hexa-2,4-dienoate hydrolase activity"/>
    <property type="evidence" value="ECO:0007669"/>
    <property type="project" value="UniProtKB-EC"/>
</dbReference>
<evidence type="ECO:0000259" key="1">
    <source>
        <dbReference type="Pfam" id="PF00561"/>
    </source>
</evidence>
<dbReference type="EC" id="3.7.1.13" evidence="2"/>
<sequence>MSQLPSNYVDTLGYRTHYIEAGAGKPLLLIHGGGAGADARGNWERLCMPLLAGERRVIAYDMVGFGSGDAPDPENFAYTPDARVDQLVALIEALQLGPVDIVGNSMGGRTALATAIRRPDLVGDIVLMGSAGLDRSMGGALTALTEYDFTYAGMERIVRALTNDRYEPDPAMVRYRLDLSVQPAQAKAFGATMKILKERQGLWIEDEEIAGVKHRILVVNGKNDKVVPIAHAYCYLELLENSTGVILPHCGHWAMIEHPETFANIVSAFLARKF</sequence>
<feature type="domain" description="AB hydrolase-1" evidence="1">
    <location>
        <begin position="25"/>
        <end position="259"/>
    </location>
</feature>
<dbReference type="InterPro" id="IPR000073">
    <property type="entry name" value="AB_hydrolase_1"/>
</dbReference>
<evidence type="ECO:0000313" key="3">
    <source>
        <dbReference type="Proteomes" id="UP000571950"/>
    </source>
</evidence>
<dbReference type="PANTHER" id="PTHR46438:SF11">
    <property type="entry name" value="LIPASE-RELATED"/>
    <property type="match status" value="1"/>
</dbReference>
<evidence type="ECO:0000313" key="2">
    <source>
        <dbReference type="EMBL" id="MBB3927068.1"/>
    </source>
</evidence>
<dbReference type="EMBL" id="JACIDT010000009">
    <property type="protein sequence ID" value="MBB3927068.1"/>
    <property type="molecule type" value="Genomic_DNA"/>
</dbReference>
<organism evidence="2 3">
    <name type="scientific">Sphingobium jiangsuense</name>
    <dbReference type="NCBI Taxonomy" id="870476"/>
    <lineage>
        <taxon>Bacteria</taxon>
        <taxon>Pseudomonadati</taxon>
        <taxon>Pseudomonadota</taxon>
        <taxon>Alphaproteobacteria</taxon>
        <taxon>Sphingomonadales</taxon>
        <taxon>Sphingomonadaceae</taxon>
        <taxon>Sphingobium</taxon>
    </lineage>
</organism>
<dbReference type="Pfam" id="PF00561">
    <property type="entry name" value="Abhydrolase_1"/>
    <property type="match status" value="1"/>
</dbReference>
<dbReference type="Gene3D" id="3.40.50.1820">
    <property type="entry name" value="alpha/beta hydrolase"/>
    <property type="match status" value="1"/>
</dbReference>
<protein>
    <submittedName>
        <fullName evidence="2">2-hydroxy-6-oxo-6-(2'-aminophenyl)hexa-2, 4-dienoate hydrolase</fullName>
        <ecNumber evidence="2">3.7.1.13</ecNumber>
    </submittedName>
</protein>
<name>A0A7W6BQT0_9SPHN</name>